<evidence type="ECO:0000256" key="1">
    <source>
        <dbReference type="SAM" id="MobiDB-lite"/>
    </source>
</evidence>
<reference evidence="2" key="3">
    <citation type="submission" date="2018-05" db="EMBL/GenBank/DDBJ databases">
        <title>OgluRS3 (Oryza glumaepatula Reference Sequence Version 3).</title>
        <authorList>
            <person name="Zhang J."/>
            <person name="Kudrna D."/>
            <person name="Lee S."/>
            <person name="Talag J."/>
            <person name="Welchert J."/>
            <person name="Wing R.A."/>
        </authorList>
    </citation>
    <scope>NUCLEOTIDE SEQUENCE [LARGE SCALE GENOMIC DNA]</scope>
</reference>
<protein>
    <submittedName>
        <fullName evidence="2">Uncharacterized protein</fullName>
    </submittedName>
</protein>
<dbReference type="HOGENOM" id="CLU_967640_0_0_1"/>
<evidence type="ECO:0000313" key="3">
    <source>
        <dbReference type="Proteomes" id="UP000026961"/>
    </source>
</evidence>
<dbReference type="Proteomes" id="UP000026961">
    <property type="component" value="Chromosome 1"/>
</dbReference>
<dbReference type="AlphaFoldDB" id="A0A0D9Y872"/>
<dbReference type="Gramene" id="OGLUM01G16890.1">
    <property type="protein sequence ID" value="OGLUM01G16890.1"/>
    <property type="gene ID" value="OGLUM01G16890"/>
</dbReference>
<keyword evidence="3" id="KW-1185">Reference proteome</keyword>
<reference evidence="2" key="1">
    <citation type="submission" date="2013-08" db="EMBL/GenBank/DDBJ databases">
        <title>Oryza genome evolution.</title>
        <authorList>
            <person name="Wing R.A."/>
            <person name="Panaud O."/>
            <person name="Oliveira A.C."/>
        </authorList>
    </citation>
    <scope>NUCLEOTIDE SEQUENCE</scope>
</reference>
<proteinExistence type="predicted"/>
<sequence>MAAVYFPITGDPPALPSACQACAAYHTRATAAAAPTHTTCDGGNALPGENIKRQASRRLPPFTLPLGSASWRFVVAAAAVQRLGAEAEEDAAEAEGILKIKAGHCPNGNNHQFSHIILAWGNAIRLVGSPPSRMKDAMDATAAERARWRRGGEKGRGGEEATAARVRWSSGKKAARAWWRRGSGGEGEVELGEEDGKGEVERRRAARIWGCRRRGELVAHVRQGVEQDRTEEQETAAELSRPPGRTWSIDFLKTVRSNPNKVPLPAFVQDTLGTMQAVEPCMGWKEQP</sequence>
<dbReference type="EnsemblPlants" id="OGLUM01G16890.1">
    <property type="protein sequence ID" value="OGLUM01G16890.1"/>
    <property type="gene ID" value="OGLUM01G16890"/>
</dbReference>
<reference evidence="2" key="2">
    <citation type="submission" date="2015-04" db="UniProtKB">
        <authorList>
            <consortium name="EnsemblPlants"/>
        </authorList>
    </citation>
    <scope>IDENTIFICATION</scope>
</reference>
<feature type="region of interest" description="Disordered" evidence="1">
    <location>
        <begin position="147"/>
        <end position="167"/>
    </location>
</feature>
<organism evidence="2">
    <name type="scientific">Oryza glumipatula</name>
    <dbReference type="NCBI Taxonomy" id="40148"/>
    <lineage>
        <taxon>Eukaryota</taxon>
        <taxon>Viridiplantae</taxon>
        <taxon>Streptophyta</taxon>
        <taxon>Embryophyta</taxon>
        <taxon>Tracheophyta</taxon>
        <taxon>Spermatophyta</taxon>
        <taxon>Magnoliopsida</taxon>
        <taxon>Liliopsida</taxon>
        <taxon>Poales</taxon>
        <taxon>Poaceae</taxon>
        <taxon>BOP clade</taxon>
        <taxon>Oryzoideae</taxon>
        <taxon>Oryzeae</taxon>
        <taxon>Oryzinae</taxon>
        <taxon>Oryza</taxon>
    </lineage>
</organism>
<accession>A0A0D9Y872</accession>
<feature type="compositionally biased region" description="Basic and acidic residues" evidence="1">
    <location>
        <begin position="147"/>
        <end position="159"/>
    </location>
</feature>
<evidence type="ECO:0000313" key="2">
    <source>
        <dbReference type="EnsemblPlants" id="OGLUM01G16890.1"/>
    </source>
</evidence>
<name>A0A0D9Y872_9ORYZ</name>